<comment type="caution">
    <text evidence="1">The sequence shown here is derived from an EMBL/GenBank/DDBJ whole genome shotgun (WGS) entry which is preliminary data.</text>
</comment>
<evidence type="ECO:0000313" key="1">
    <source>
        <dbReference type="EMBL" id="GAH22955.1"/>
    </source>
</evidence>
<organism evidence="1">
    <name type="scientific">marine sediment metagenome</name>
    <dbReference type="NCBI Taxonomy" id="412755"/>
    <lineage>
        <taxon>unclassified sequences</taxon>
        <taxon>metagenomes</taxon>
        <taxon>ecological metagenomes</taxon>
    </lineage>
</organism>
<gene>
    <name evidence="1" type="ORF">S01H4_65122</name>
</gene>
<evidence type="ECO:0008006" key="2">
    <source>
        <dbReference type="Google" id="ProtNLM"/>
    </source>
</evidence>
<dbReference type="EMBL" id="BART01039733">
    <property type="protein sequence ID" value="GAH22955.1"/>
    <property type="molecule type" value="Genomic_DNA"/>
</dbReference>
<dbReference type="InterPro" id="IPR016181">
    <property type="entry name" value="Acyl_CoA_acyltransferase"/>
</dbReference>
<dbReference type="AlphaFoldDB" id="X1ERP0"/>
<feature type="non-terminal residue" evidence="1">
    <location>
        <position position="1"/>
    </location>
</feature>
<sequence length="112" mass="13444">ITIRRVNHQDLNLIKTLYDNFHNQFYIVNKFDRDGFVFRFFKEDYNNNRLSIYIIEDKNQAVAYFSIGMSYDNLAYTINGPRLTYQQMIKILQFVKNIHGNKSNSDIQLHAR</sequence>
<reference evidence="1" key="1">
    <citation type="journal article" date="2014" name="Front. Microbiol.">
        <title>High frequency of phylogenetically diverse reductive dehalogenase-homologous genes in deep subseafloor sedimentary metagenomes.</title>
        <authorList>
            <person name="Kawai M."/>
            <person name="Futagami T."/>
            <person name="Toyoda A."/>
            <person name="Takaki Y."/>
            <person name="Nishi S."/>
            <person name="Hori S."/>
            <person name="Arai W."/>
            <person name="Tsubouchi T."/>
            <person name="Morono Y."/>
            <person name="Uchiyama I."/>
            <person name="Ito T."/>
            <person name="Fujiyama A."/>
            <person name="Inagaki F."/>
            <person name="Takami H."/>
        </authorList>
    </citation>
    <scope>NUCLEOTIDE SEQUENCE</scope>
    <source>
        <strain evidence="1">Expedition CK06-06</strain>
    </source>
</reference>
<name>X1ERP0_9ZZZZ</name>
<accession>X1ERP0</accession>
<proteinExistence type="predicted"/>
<dbReference type="SUPFAM" id="SSF55729">
    <property type="entry name" value="Acyl-CoA N-acyltransferases (Nat)"/>
    <property type="match status" value="1"/>
</dbReference>
<protein>
    <recommendedName>
        <fullName evidence="2">N-acetyltransferase domain-containing protein</fullName>
    </recommendedName>
</protein>
<dbReference type="Gene3D" id="3.40.630.30">
    <property type="match status" value="1"/>
</dbReference>
<feature type="non-terminal residue" evidence="1">
    <location>
        <position position="112"/>
    </location>
</feature>